<evidence type="ECO:0008006" key="7">
    <source>
        <dbReference type="Google" id="ProtNLM"/>
    </source>
</evidence>
<comment type="caution">
    <text evidence="5">The sequence shown here is derived from an EMBL/GenBank/DDBJ whole genome shotgun (WGS) entry which is preliminary data.</text>
</comment>
<dbReference type="GO" id="GO:0046872">
    <property type="term" value="F:metal ion binding"/>
    <property type="evidence" value="ECO:0007669"/>
    <property type="project" value="UniProtKB-KW"/>
</dbReference>
<organism evidence="5 6">
    <name type="scientific">Riccia fluitans</name>
    <dbReference type="NCBI Taxonomy" id="41844"/>
    <lineage>
        <taxon>Eukaryota</taxon>
        <taxon>Viridiplantae</taxon>
        <taxon>Streptophyta</taxon>
        <taxon>Embryophyta</taxon>
        <taxon>Marchantiophyta</taxon>
        <taxon>Marchantiopsida</taxon>
        <taxon>Marchantiidae</taxon>
        <taxon>Marchantiales</taxon>
        <taxon>Ricciaceae</taxon>
        <taxon>Riccia</taxon>
    </lineage>
</organism>
<dbReference type="PANTHER" id="PTHR47944">
    <property type="entry name" value="CYTOCHROME P450 98A9"/>
    <property type="match status" value="1"/>
</dbReference>
<keyword evidence="6" id="KW-1185">Reference proteome</keyword>
<protein>
    <recommendedName>
        <fullName evidence="7">Cytochrome P450</fullName>
    </recommendedName>
</protein>
<dbReference type="Gene3D" id="1.10.630.10">
    <property type="entry name" value="Cytochrome P450"/>
    <property type="match status" value="1"/>
</dbReference>
<dbReference type="AlphaFoldDB" id="A0ABD1YB24"/>
<dbReference type="InterPro" id="IPR001128">
    <property type="entry name" value="Cyt_P450"/>
</dbReference>
<dbReference type="EMBL" id="JBHFFA010000006">
    <property type="protein sequence ID" value="KAL2622757.1"/>
    <property type="molecule type" value="Genomic_DNA"/>
</dbReference>
<name>A0ABD1YB24_9MARC</name>
<reference evidence="5 6" key="1">
    <citation type="submission" date="2024-09" db="EMBL/GenBank/DDBJ databases">
        <title>Chromosome-scale assembly of Riccia fluitans.</title>
        <authorList>
            <person name="Paukszto L."/>
            <person name="Sawicki J."/>
            <person name="Karawczyk K."/>
            <person name="Piernik-Szablinska J."/>
            <person name="Szczecinska M."/>
            <person name="Mazdziarz M."/>
        </authorList>
    </citation>
    <scope>NUCLEOTIDE SEQUENCE [LARGE SCALE GENOMIC DNA]</scope>
    <source>
        <strain evidence="5">Rf_01</strain>
        <tissue evidence="5">Aerial parts of the thallus</tissue>
    </source>
</reference>
<evidence type="ECO:0000256" key="3">
    <source>
        <dbReference type="ARBA" id="ARBA00023002"/>
    </source>
</evidence>
<sequence length="151" mass="17137">MKEIFRLHSVGPLMIPHVSPEESVIQGYNLPKRSRLIVNVYALYRDPKVYDRASEFLPERFLGSQKDVHDYDLMPFCTGLRMFPGKGLGHVLVQYAVALFVQTCSLSLPPGLKPKELDMEEKFGITFPRLNPLQAVAVPRLPDRVLCALQN</sequence>
<proteinExistence type="inferred from homology"/>
<dbReference type="Proteomes" id="UP001605036">
    <property type="component" value="Unassembled WGS sequence"/>
</dbReference>
<dbReference type="Pfam" id="PF00067">
    <property type="entry name" value="p450"/>
    <property type="match status" value="1"/>
</dbReference>
<keyword evidence="3" id="KW-0560">Oxidoreductase</keyword>
<dbReference type="GO" id="GO:0016491">
    <property type="term" value="F:oxidoreductase activity"/>
    <property type="evidence" value="ECO:0007669"/>
    <property type="project" value="UniProtKB-KW"/>
</dbReference>
<dbReference type="PANTHER" id="PTHR47944:SF16">
    <property type="entry name" value="CYTOCHROME P450 FAMILY 1 SUBFAMILY A POLYPEPTIDE 1"/>
    <property type="match status" value="1"/>
</dbReference>
<evidence type="ECO:0000313" key="5">
    <source>
        <dbReference type="EMBL" id="KAL2622757.1"/>
    </source>
</evidence>
<dbReference type="SUPFAM" id="SSF48264">
    <property type="entry name" value="Cytochrome P450"/>
    <property type="match status" value="1"/>
</dbReference>
<dbReference type="InterPro" id="IPR036396">
    <property type="entry name" value="Cyt_P450_sf"/>
</dbReference>
<accession>A0ABD1YB24</accession>
<evidence type="ECO:0000256" key="1">
    <source>
        <dbReference type="ARBA" id="ARBA00010617"/>
    </source>
</evidence>
<keyword evidence="4" id="KW-0408">Iron</keyword>
<comment type="similarity">
    <text evidence="1">Belongs to the cytochrome P450 family.</text>
</comment>
<gene>
    <name evidence="5" type="ORF">R1flu_002962</name>
</gene>
<evidence type="ECO:0000256" key="2">
    <source>
        <dbReference type="ARBA" id="ARBA00022723"/>
    </source>
</evidence>
<keyword evidence="2" id="KW-0479">Metal-binding</keyword>
<evidence type="ECO:0000313" key="6">
    <source>
        <dbReference type="Proteomes" id="UP001605036"/>
    </source>
</evidence>
<evidence type="ECO:0000256" key="4">
    <source>
        <dbReference type="ARBA" id="ARBA00023004"/>
    </source>
</evidence>